<evidence type="ECO:0000256" key="1">
    <source>
        <dbReference type="SAM" id="MobiDB-lite"/>
    </source>
</evidence>
<feature type="chain" id="PRO_5019799104" description="DCD domain-containing protein" evidence="2">
    <location>
        <begin position="18"/>
        <end position="859"/>
    </location>
</feature>
<feature type="compositionally biased region" description="Basic and acidic residues" evidence="1">
    <location>
        <begin position="292"/>
        <end position="317"/>
    </location>
</feature>
<accession>A0A498K2V6</accession>
<dbReference type="PANTHER" id="PTHR46444">
    <property type="entry name" value="DCD (DEVELOPMENT AND CELL DEATH) DOMAIN PROTEIN-RELATED"/>
    <property type="match status" value="1"/>
</dbReference>
<feature type="region of interest" description="Disordered" evidence="1">
    <location>
        <begin position="108"/>
        <end position="139"/>
    </location>
</feature>
<feature type="compositionally biased region" description="Basic and acidic residues" evidence="1">
    <location>
        <begin position="487"/>
        <end position="510"/>
    </location>
</feature>
<feature type="compositionally biased region" description="Basic residues" evidence="1">
    <location>
        <begin position="224"/>
        <end position="237"/>
    </location>
</feature>
<feature type="compositionally biased region" description="Polar residues" evidence="1">
    <location>
        <begin position="240"/>
        <end position="256"/>
    </location>
</feature>
<feature type="compositionally biased region" description="Low complexity" evidence="1">
    <location>
        <begin position="213"/>
        <end position="222"/>
    </location>
</feature>
<keyword evidence="5" id="KW-1185">Reference proteome</keyword>
<feature type="compositionally biased region" description="Basic and acidic residues" evidence="1">
    <location>
        <begin position="326"/>
        <end position="341"/>
    </location>
</feature>
<organism evidence="4 5">
    <name type="scientific">Malus domestica</name>
    <name type="common">Apple</name>
    <name type="synonym">Pyrus malus</name>
    <dbReference type="NCBI Taxonomy" id="3750"/>
    <lineage>
        <taxon>Eukaryota</taxon>
        <taxon>Viridiplantae</taxon>
        <taxon>Streptophyta</taxon>
        <taxon>Embryophyta</taxon>
        <taxon>Tracheophyta</taxon>
        <taxon>Spermatophyta</taxon>
        <taxon>Magnoliopsida</taxon>
        <taxon>eudicotyledons</taxon>
        <taxon>Gunneridae</taxon>
        <taxon>Pentapetalae</taxon>
        <taxon>rosids</taxon>
        <taxon>fabids</taxon>
        <taxon>Rosales</taxon>
        <taxon>Rosaceae</taxon>
        <taxon>Amygdaloideae</taxon>
        <taxon>Maleae</taxon>
        <taxon>Malus</taxon>
    </lineage>
</organism>
<feature type="region of interest" description="Disordered" evidence="1">
    <location>
        <begin position="190"/>
        <end position="341"/>
    </location>
</feature>
<comment type="caution">
    <text evidence="4">The sequence shown here is derived from an EMBL/GenBank/DDBJ whole genome shotgun (WGS) entry which is preliminary data.</text>
</comment>
<feature type="compositionally biased region" description="Polar residues" evidence="1">
    <location>
        <begin position="115"/>
        <end position="134"/>
    </location>
</feature>
<evidence type="ECO:0000256" key="2">
    <source>
        <dbReference type="SAM" id="SignalP"/>
    </source>
</evidence>
<dbReference type="PROSITE" id="PS51222">
    <property type="entry name" value="DCD"/>
    <property type="match status" value="1"/>
</dbReference>
<protein>
    <recommendedName>
        <fullName evidence="3">DCD domain-containing protein</fullName>
    </recommendedName>
</protein>
<feature type="signal peptide" evidence="2">
    <location>
        <begin position="1"/>
        <end position="17"/>
    </location>
</feature>
<reference evidence="4 5" key="1">
    <citation type="submission" date="2018-10" db="EMBL/GenBank/DDBJ databases">
        <title>A high-quality apple genome assembly.</title>
        <authorList>
            <person name="Hu J."/>
        </authorList>
    </citation>
    <scope>NUCLEOTIDE SEQUENCE [LARGE SCALE GENOMIC DNA]</scope>
    <source>
        <strain evidence="5">cv. HFTH1</strain>
        <tissue evidence="4">Young leaf</tissue>
    </source>
</reference>
<feature type="domain" description="DCD" evidence="3">
    <location>
        <begin position="346"/>
        <end position="473"/>
    </location>
</feature>
<dbReference type="AlphaFoldDB" id="A0A498K2V6"/>
<evidence type="ECO:0000313" key="4">
    <source>
        <dbReference type="EMBL" id="RXI01911.1"/>
    </source>
</evidence>
<evidence type="ECO:0000259" key="3">
    <source>
        <dbReference type="PROSITE" id="PS51222"/>
    </source>
</evidence>
<dbReference type="EMBL" id="RDQH01000330">
    <property type="protein sequence ID" value="RXI01911.1"/>
    <property type="molecule type" value="Genomic_DNA"/>
</dbReference>
<dbReference type="SMART" id="SM00767">
    <property type="entry name" value="DCD"/>
    <property type="match status" value="1"/>
</dbReference>
<feature type="region of interest" description="Disordered" evidence="1">
    <location>
        <begin position="153"/>
        <end position="177"/>
    </location>
</feature>
<dbReference type="PANTHER" id="PTHR46444:SF3">
    <property type="entry name" value="DCD (DEVELOPMENT AND CELL DEATH) DOMAIN PROTEIN"/>
    <property type="match status" value="1"/>
</dbReference>
<feature type="region of interest" description="Disordered" evidence="1">
    <location>
        <begin position="482"/>
        <end position="510"/>
    </location>
</feature>
<feature type="compositionally biased region" description="Basic and acidic residues" evidence="1">
    <location>
        <begin position="271"/>
        <end position="282"/>
    </location>
</feature>
<feature type="compositionally biased region" description="Basic and acidic residues" evidence="1">
    <location>
        <begin position="190"/>
        <end position="212"/>
    </location>
</feature>
<name>A0A498K2V6_MALDO</name>
<dbReference type="Pfam" id="PF10539">
    <property type="entry name" value="Dev_Cell_Death"/>
    <property type="match status" value="1"/>
</dbReference>
<gene>
    <name evidence="4" type="ORF">DVH24_015260</name>
</gene>
<keyword evidence="2" id="KW-0732">Signal</keyword>
<evidence type="ECO:0000313" key="5">
    <source>
        <dbReference type="Proteomes" id="UP000290289"/>
    </source>
</evidence>
<proteinExistence type="predicted"/>
<dbReference type="Proteomes" id="UP000290289">
    <property type="component" value="Chromosome 4"/>
</dbReference>
<sequence>MRNLILVFLSGVDIVVAERLLEKQKNHFITNLFAGFIWLCKPDCLVYVYTMELDDNYMETDNRKEIESPAEALNNPESCDQILSPAETSNPLKSSELKIPSSAEAFCGPAEALNNPESSEQIHSPVETSNTPESSELKIPSSAQVISLPEVLDNPEPSEQIPSPAETSNTPYSSEPKIFSSAEVFGVPESVEKKMSSPEKVSKKPDLSEKKTASSAGASSSGKRIPRSLKGKAKIVKKTLVQNSLKTSKGTGTSQVNGRKRKRNRGNNESSKTREEDGKKLSLSEQNQQNILKEEATEKSHQAQKNPEKFDESEKSQQKRSTKKRRESDKSVKSEKNSEKRDYKREKLGGLIFMCSGKTKPDCFHYRIMGVTLGKKDVVLGIKPGLKLFLYDFDLKLLYGVYKASSRGGIKLEPKAFGGAFPAQVRFNVEKDCLPLPESVFKRAIKENYDGKNKFKTELTVRQVRRLTALFRPAQVHSSVLAPRSPLETKARDRGVHEGVRESRPLSHRDARTRDPYAHADARRYPVLAHERDQHVAHREVVPARREETSHDLYPTEKEYRAYGLQGDRRNVTSLPITSAVESRHRDYEGEHLLRQTNFIYRDPVPAHRENVNSDHLYLNDPLTLGARHELPPATSATAVDAYAREPYYRSYHGSSLSDPYLAPYRRDDVLSGSYSVGGRRENYLIEADPVQRRETSYGPRDRYLIETDPVYRREPDRHVERLSLYSRHDAAAADASLGYNQRETYQATNPDPVHAPVSSRYAFAEVRSTRIVDFTLIRETVSSCYTNYGGGCVAVSAFPRDSNQNATKRIESTLRKSWAALNRDEEGRFDQFRYCMPDVLNTFESNHVYQTRPESDKI</sequence>
<dbReference type="InterPro" id="IPR013989">
    <property type="entry name" value="Dev_and_cell_death_domain"/>
</dbReference>